<evidence type="ECO:0000256" key="5">
    <source>
        <dbReference type="ARBA" id="ARBA00022737"/>
    </source>
</evidence>
<sequence>MNKEEEFDYFQEVARSAFADMLFDEERNRKYSEALKSTIELVKSQGEKARVLDIGTGSGLLAMIAAKHGADEVVTLEAFSPTSTVARKVIEANGYRDKITLINKHSTAFQVGEEGMKEKANILVAELLDTELIGEGAIRSYNEAHRHLLEENCYCVPHSAEICVQIVNSKVASSWFRFQDFSVNGASIQVPEDVKNCPGLSSVHDIQLNQLPLSAFEEVTKPMKICEIDFSGKSKIPYNDTFNVEFTASVDTESIVIFFWWNLFMTSKKDLIISCAPHWAHPDTDTTLDEVTRRNLLPFRDHWMQGSYFIPKTLTEGNRYTLITVHDEFSWFFDIQQTFSGREIIERPVCDCLFHLCNSRNRIMQMNDESKRLAFVKALMETPQENAVFIGDHSLLPLVACHLSPNIKQAFIFQEDELVAKSMKKFILHNNLQNKIVLSKDFKKISNISHVIAEPYFQSAVLSTDNISKVLKFVRKIRKNSSNSKSLSVYPRKAKIYAVPVQFLHLYKIRWPLKSSCEGFDHEYFDKAIERASQLADENVESFSLWEYPCYCLGEKKAIIEVNFNEDIASNEQLANIEIDKSSVTESMSCNGIAFWTEWIVDDFNNIVSTGPSQAVDVGKLIDWKFDRQVVHLIPHQDVVRGNLRSIQIKLKMNEESIAFGFSYNYE</sequence>
<comment type="function">
    <text evidence="6">Essential arginine methyltransferase that can both catalyze the formation of omega-N monomethylarginine (MMA) and symmetrical dimethylarginine (sDMA). Specifically mediates the symmetrical dimethylation of arginine residues in the small nuclear ribonucleoproteins SmD1 and SmD3.</text>
</comment>
<evidence type="ECO:0000256" key="4">
    <source>
        <dbReference type="ARBA" id="ARBA00022691"/>
    </source>
</evidence>
<dbReference type="GO" id="GO:0016274">
    <property type="term" value="F:protein-arginine N-methyltransferase activity"/>
    <property type="evidence" value="ECO:0007669"/>
    <property type="project" value="InterPro"/>
</dbReference>
<proteinExistence type="evidence at transcript level"/>
<dbReference type="PANTHER" id="PTHR11006">
    <property type="entry name" value="PROTEIN ARGININE N-METHYLTRANSFERASE"/>
    <property type="match status" value="1"/>
</dbReference>
<dbReference type="InterPro" id="IPR055135">
    <property type="entry name" value="PRMT_dom"/>
</dbReference>
<dbReference type="InterPro" id="IPR014644">
    <property type="entry name" value="MeTrfase_PRMT7"/>
</dbReference>
<name>A0A1B3PDG7_9DIPT</name>
<evidence type="ECO:0000256" key="3">
    <source>
        <dbReference type="ARBA" id="ARBA00022679"/>
    </source>
</evidence>
<reference evidence="9" key="1">
    <citation type="submission" date="2016-01" db="EMBL/GenBank/DDBJ databases">
        <title>Diversity of S-adenosylmethionine dependent methyltransferases of the cryptobiotic chironomid in relation to desiccation stress resistance.</title>
        <authorList>
            <person name="Deviatiiarov R."/>
            <person name="Gusev O."/>
            <person name="Aupov R."/>
            <person name="Cornette R."/>
            <person name="Kikawada T."/>
        </authorList>
    </citation>
    <scope>NUCLEOTIDE SEQUENCE</scope>
</reference>
<dbReference type="GO" id="GO:0042054">
    <property type="term" value="F:histone methyltransferase activity"/>
    <property type="evidence" value="ECO:0007669"/>
    <property type="project" value="TreeGrafter"/>
</dbReference>
<evidence type="ECO:0000259" key="8">
    <source>
        <dbReference type="Pfam" id="PF22528"/>
    </source>
</evidence>
<dbReference type="SUPFAM" id="SSF53335">
    <property type="entry name" value="S-adenosyl-L-methionine-dependent methyltransferases"/>
    <property type="match status" value="1"/>
</dbReference>
<dbReference type="InterPro" id="IPR025799">
    <property type="entry name" value="Arg_MeTrfase"/>
</dbReference>
<dbReference type="AlphaFoldDB" id="A0A1B3PDG7"/>
<keyword evidence="3 7" id="KW-0808">Transferase</keyword>
<dbReference type="Pfam" id="PF22528">
    <property type="entry name" value="PRMT_C"/>
    <property type="match status" value="1"/>
</dbReference>
<dbReference type="Gene3D" id="3.40.50.150">
    <property type="entry name" value="Vaccinia Virus protein VP39"/>
    <property type="match status" value="2"/>
</dbReference>
<dbReference type="Gene3D" id="2.70.160.11">
    <property type="entry name" value="Hnrnp arginine n-methyltransferase1"/>
    <property type="match status" value="2"/>
</dbReference>
<evidence type="ECO:0000256" key="2">
    <source>
        <dbReference type="ARBA" id="ARBA00022603"/>
    </source>
</evidence>
<protein>
    <recommendedName>
        <fullName evidence="1">Protein arginine N-methyltransferase 7</fullName>
    </recommendedName>
</protein>
<feature type="non-terminal residue" evidence="9">
    <location>
        <position position="667"/>
    </location>
</feature>
<dbReference type="PROSITE" id="PS51678">
    <property type="entry name" value="SAM_MT_PRMT"/>
    <property type="match status" value="1"/>
</dbReference>
<dbReference type="FunFam" id="3.40.50.150:FF:000071">
    <property type="entry name" value="Protein arginine N-methyltransferase 7"/>
    <property type="match status" value="1"/>
</dbReference>
<evidence type="ECO:0000256" key="1">
    <source>
        <dbReference type="ARBA" id="ARBA00018773"/>
    </source>
</evidence>
<gene>
    <name evidence="9" type="primary">HMT-22</name>
</gene>
<keyword evidence="4 7" id="KW-0949">S-adenosyl-L-methionine</keyword>
<dbReference type="PIRSF" id="PIRSF036946">
    <property type="entry name" value="Arg_N-mtase"/>
    <property type="match status" value="1"/>
</dbReference>
<evidence type="ECO:0000256" key="7">
    <source>
        <dbReference type="PROSITE-ProRule" id="PRU01015"/>
    </source>
</evidence>
<dbReference type="Pfam" id="PF06325">
    <property type="entry name" value="PrmA"/>
    <property type="match status" value="1"/>
</dbReference>
<dbReference type="PANTHER" id="PTHR11006:SF4">
    <property type="entry name" value="PROTEIN ARGININE N-METHYLTRANSFERASE 7"/>
    <property type="match status" value="1"/>
</dbReference>
<dbReference type="EMBL" id="KU659979">
    <property type="protein sequence ID" value="AOG17777.1"/>
    <property type="molecule type" value="mRNA"/>
</dbReference>
<evidence type="ECO:0000313" key="9">
    <source>
        <dbReference type="EMBL" id="AOG17777.1"/>
    </source>
</evidence>
<keyword evidence="5" id="KW-0677">Repeat</keyword>
<dbReference type="InterPro" id="IPR029063">
    <property type="entry name" value="SAM-dependent_MTases_sf"/>
</dbReference>
<dbReference type="GO" id="GO:0032259">
    <property type="term" value="P:methylation"/>
    <property type="evidence" value="ECO:0007669"/>
    <property type="project" value="UniProtKB-KW"/>
</dbReference>
<evidence type="ECO:0000256" key="6">
    <source>
        <dbReference type="ARBA" id="ARBA00025081"/>
    </source>
</evidence>
<dbReference type="CDD" id="cd02440">
    <property type="entry name" value="AdoMet_MTases"/>
    <property type="match status" value="1"/>
</dbReference>
<organism evidence="9">
    <name type="scientific">Polypedilum nubifer</name>
    <dbReference type="NCBI Taxonomy" id="54969"/>
    <lineage>
        <taxon>Eukaryota</taxon>
        <taxon>Metazoa</taxon>
        <taxon>Ecdysozoa</taxon>
        <taxon>Arthropoda</taxon>
        <taxon>Hexapoda</taxon>
        <taxon>Insecta</taxon>
        <taxon>Pterygota</taxon>
        <taxon>Neoptera</taxon>
        <taxon>Endopterygota</taxon>
        <taxon>Diptera</taxon>
        <taxon>Nematocera</taxon>
        <taxon>Chironomoidea</taxon>
        <taxon>Chironomidae</taxon>
        <taxon>Chironominae</taxon>
        <taxon>Polypedilum</taxon>
        <taxon>Polypedilum</taxon>
    </lineage>
</organism>
<keyword evidence="2 7" id="KW-0489">Methyltransferase</keyword>
<accession>A0A1B3PDG7</accession>
<feature type="domain" description="Protein arginine N-methyltransferase" evidence="8">
    <location>
        <begin position="215"/>
        <end position="315"/>
    </location>
</feature>